<evidence type="ECO:0000259" key="13">
    <source>
        <dbReference type="PROSITE" id="PS50109"/>
    </source>
</evidence>
<dbReference type="InterPro" id="IPR035965">
    <property type="entry name" value="PAS-like_dom_sf"/>
</dbReference>
<dbReference type="AlphaFoldDB" id="A0A2G6E6X3"/>
<dbReference type="Pfam" id="PF02518">
    <property type="entry name" value="HATPase_c"/>
    <property type="match status" value="1"/>
</dbReference>
<evidence type="ECO:0000256" key="8">
    <source>
        <dbReference type="ARBA" id="ARBA00022777"/>
    </source>
</evidence>
<dbReference type="InterPro" id="IPR036890">
    <property type="entry name" value="HATPase_C_sf"/>
</dbReference>
<dbReference type="InterPro" id="IPR003594">
    <property type="entry name" value="HATPase_dom"/>
</dbReference>
<feature type="modified residue" description="4-aspartylphosphate" evidence="12">
    <location>
        <position position="62"/>
    </location>
</feature>
<dbReference type="SUPFAM" id="SSF55874">
    <property type="entry name" value="ATPase domain of HSP90 chaperone/DNA topoisomerase II/histidine kinase"/>
    <property type="match status" value="1"/>
</dbReference>
<dbReference type="InterPro" id="IPR036097">
    <property type="entry name" value="HisK_dim/P_sf"/>
</dbReference>
<reference evidence="16 17" key="1">
    <citation type="submission" date="2017-10" db="EMBL/GenBank/DDBJ databases">
        <title>Novel microbial diversity and functional potential in the marine mammal oral microbiome.</title>
        <authorList>
            <person name="Dudek N.K."/>
            <person name="Sun C.L."/>
            <person name="Burstein D."/>
            <person name="Kantor R.S."/>
            <person name="Aliaga Goltsman D.S."/>
            <person name="Bik E.M."/>
            <person name="Thomas B.C."/>
            <person name="Banfield J.F."/>
            <person name="Relman D.A."/>
        </authorList>
    </citation>
    <scope>NUCLEOTIDE SEQUENCE [LARGE SCALE GENOMIC DNA]</scope>
    <source>
        <strain evidence="16">DOLZORAL124_49_17</strain>
    </source>
</reference>
<dbReference type="SMART" id="SM00387">
    <property type="entry name" value="HATPase_c"/>
    <property type="match status" value="1"/>
</dbReference>
<evidence type="ECO:0000256" key="2">
    <source>
        <dbReference type="ARBA" id="ARBA00004236"/>
    </source>
</evidence>
<keyword evidence="5 12" id="KW-0597">Phosphoprotein</keyword>
<sequence>MAKNFIICVDDQPEIVGSLMTQLENAVGDLCEIEVAESAAEALEVLDELLEQGEQIDIVITDEIMPGMPGSKFLEIVHQRDPNIMTVILTGQAGFDDVVYAVNHAELDKCIKKPWYYDDLKDTVLELLDKAGTKRRNKQLAEELIAEKNKAEAIVHSITDGIIVFNGNDRISLVNKACTEILGRTEEELIGRRIMDVLELKELILLLIEASHHSDEVVSDEIVLRHSKDPEREIDIIAIAKTLRSRDGQPFGVVTVLRDVAREKEVSRMKSNFLATISHELRTPLTSILSTYELLLQNSLGELTDEQREFISLSKEQGAFLSELLENLIDLMTLSGNQLELMRKAFDLGQLAQEVVKDIQASVSAKGLQLRVDIAPELPEFVADEHKIGRVLKNLLSNAVKFTEKGDVALTISHVDDKIWITVHDSGIGIAEEHFDKIFENFFQVDNTTTREFKGSGAGLAICRAIVLAHRGEIWVESVLNKGTTFHVTLPISATLS</sequence>
<comment type="caution">
    <text evidence="16">The sequence shown here is derived from an EMBL/GenBank/DDBJ whole genome shotgun (WGS) entry which is preliminary data.</text>
</comment>
<evidence type="ECO:0000256" key="9">
    <source>
        <dbReference type="ARBA" id="ARBA00022840"/>
    </source>
</evidence>
<feature type="domain" description="Histidine kinase" evidence="13">
    <location>
        <begin position="276"/>
        <end position="494"/>
    </location>
</feature>
<dbReference type="InterPro" id="IPR000014">
    <property type="entry name" value="PAS"/>
</dbReference>
<dbReference type="NCBIfam" id="TIGR00229">
    <property type="entry name" value="sensory_box"/>
    <property type="match status" value="1"/>
</dbReference>
<protein>
    <recommendedName>
        <fullName evidence="3">histidine kinase</fullName>
        <ecNumber evidence="3">2.7.13.3</ecNumber>
    </recommendedName>
</protein>
<dbReference type="InterPro" id="IPR013767">
    <property type="entry name" value="PAS_fold"/>
</dbReference>
<evidence type="ECO:0000256" key="10">
    <source>
        <dbReference type="ARBA" id="ARBA00023012"/>
    </source>
</evidence>
<dbReference type="GO" id="GO:0000155">
    <property type="term" value="F:phosphorelay sensor kinase activity"/>
    <property type="evidence" value="ECO:0007669"/>
    <property type="project" value="InterPro"/>
</dbReference>
<dbReference type="SMART" id="SM00388">
    <property type="entry name" value="HisKA"/>
    <property type="match status" value="1"/>
</dbReference>
<keyword evidence="11" id="KW-0472">Membrane</keyword>
<dbReference type="SMART" id="SM00448">
    <property type="entry name" value="REC"/>
    <property type="match status" value="1"/>
</dbReference>
<dbReference type="SUPFAM" id="SSF55785">
    <property type="entry name" value="PYP-like sensor domain (PAS domain)"/>
    <property type="match status" value="1"/>
</dbReference>
<proteinExistence type="predicted"/>
<evidence type="ECO:0000256" key="7">
    <source>
        <dbReference type="ARBA" id="ARBA00022741"/>
    </source>
</evidence>
<dbReference type="PANTHER" id="PTHR43711">
    <property type="entry name" value="TWO-COMPONENT HISTIDINE KINASE"/>
    <property type="match status" value="1"/>
</dbReference>
<dbReference type="InterPro" id="IPR003661">
    <property type="entry name" value="HisK_dim/P_dom"/>
</dbReference>
<dbReference type="Proteomes" id="UP000229740">
    <property type="component" value="Unassembled WGS sequence"/>
</dbReference>
<dbReference type="SMART" id="SM00091">
    <property type="entry name" value="PAS"/>
    <property type="match status" value="1"/>
</dbReference>
<name>A0A2G6E6X3_9BACT</name>
<evidence type="ECO:0000259" key="14">
    <source>
        <dbReference type="PROSITE" id="PS50110"/>
    </source>
</evidence>
<feature type="domain" description="Response regulatory" evidence="14">
    <location>
        <begin position="5"/>
        <end position="128"/>
    </location>
</feature>
<dbReference type="Pfam" id="PF00989">
    <property type="entry name" value="PAS"/>
    <property type="match status" value="1"/>
</dbReference>
<evidence type="ECO:0000256" key="11">
    <source>
        <dbReference type="ARBA" id="ARBA00023136"/>
    </source>
</evidence>
<evidence type="ECO:0000256" key="12">
    <source>
        <dbReference type="PROSITE-ProRule" id="PRU00169"/>
    </source>
</evidence>
<gene>
    <name evidence="16" type="ORF">CSB45_06375</name>
</gene>
<dbReference type="InterPro" id="IPR050736">
    <property type="entry name" value="Sensor_HK_Regulatory"/>
</dbReference>
<dbReference type="InterPro" id="IPR001789">
    <property type="entry name" value="Sig_transdc_resp-reg_receiver"/>
</dbReference>
<evidence type="ECO:0000256" key="6">
    <source>
        <dbReference type="ARBA" id="ARBA00022679"/>
    </source>
</evidence>
<evidence type="ECO:0000256" key="5">
    <source>
        <dbReference type="ARBA" id="ARBA00022553"/>
    </source>
</evidence>
<dbReference type="GO" id="GO:0006355">
    <property type="term" value="P:regulation of DNA-templated transcription"/>
    <property type="evidence" value="ECO:0007669"/>
    <property type="project" value="InterPro"/>
</dbReference>
<organism evidence="16 17">
    <name type="scientific">candidate division KSB3 bacterium</name>
    <dbReference type="NCBI Taxonomy" id="2044937"/>
    <lineage>
        <taxon>Bacteria</taxon>
        <taxon>candidate division KSB3</taxon>
    </lineage>
</organism>
<dbReference type="PRINTS" id="PR00344">
    <property type="entry name" value="BCTRLSENSOR"/>
</dbReference>
<evidence type="ECO:0000259" key="15">
    <source>
        <dbReference type="PROSITE" id="PS50112"/>
    </source>
</evidence>
<comment type="subcellular location">
    <subcellularLocation>
        <location evidence="2">Cell membrane</location>
    </subcellularLocation>
</comment>
<dbReference type="CDD" id="cd00130">
    <property type="entry name" value="PAS"/>
    <property type="match status" value="1"/>
</dbReference>
<evidence type="ECO:0000256" key="4">
    <source>
        <dbReference type="ARBA" id="ARBA00022475"/>
    </source>
</evidence>
<evidence type="ECO:0000256" key="1">
    <source>
        <dbReference type="ARBA" id="ARBA00000085"/>
    </source>
</evidence>
<dbReference type="SUPFAM" id="SSF52172">
    <property type="entry name" value="CheY-like"/>
    <property type="match status" value="1"/>
</dbReference>
<comment type="catalytic activity">
    <reaction evidence="1">
        <text>ATP + protein L-histidine = ADP + protein N-phospho-L-histidine.</text>
        <dbReference type="EC" id="2.7.13.3"/>
    </reaction>
</comment>
<keyword evidence="8" id="KW-0418">Kinase</keyword>
<dbReference type="EC" id="2.7.13.3" evidence="3"/>
<dbReference type="Pfam" id="PF00512">
    <property type="entry name" value="HisKA"/>
    <property type="match status" value="1"/>
</dbReference>
<keyword evidence="7" id="KW-0547">Nucleotide-binding</keyword>
<dbReference type="InterPro" id="IPR011006">
    <property type="entry name" value="CheY-like_superfamily"/>
</dbReference>
<dbReference type="PANTHER" id="PTHR43711:SF30">
    <property type="entry name" value="HISTIDINE KINASE"/>
    <property type="match status" value="1"/>
</dbReference>
<dbReference type="PROSITE" id="PS50109">
    <property type="entry name" value="HIS_KIN"/>
    <property type="match status" value="1"/>
</dbReference>
<keyword evidence="9" id="KW-0067">ATP-binding</keyword>
<dbReference type="Pfam" id="PF00072">
    <property type="entry name" value="Response_reg"/>
    <property type="match status" value="1"/>
</dbReference>
<evidence type="ECO:0000313" key="17">
    <source>
        <dbReference type="Proteomes" id="UP000229740"/>
    </source>
</evidence>
<feature type="domain" description="PAS" evidence="15">
    <location>
        <begin position="147"/>
        <end position="200"/>
    </location>
</feature>
<dbReference type="InterPro" id="IPR004358">
    <property type="entry name" value="Sig_transdc_His_kin-like_C"/>
</dbReference>
<dbReference type="GO" id="GO:0005886">
    <property type="term" value="C:plasma membrane"/>
    <property type="evidence" value="ECO:0007669"/>
    <property type="project" value="UniProtKB-SubCell"/>
</dbReference>
<dbReference type="Gene3D" id="3.30.450.20">
    <property type="entry name" value="PAS domain"/>
    <property type="match status" value="1"/>
</dbReference>
<dbReference type="CDD" id="cd16922">
    <property type="entry name" value="HATPase_EvgS-ArcB-TorS-like"/>
    <property type="match status" value="1"/>
</dbReference>
<evidence type="ECO:0000313" key="16">
    <source>
        <dbReference type="EMBL" id="PID57843.1"/>
    </source>
</evidence>
<keyword evidence="4" id="KW-1003">Cell membrane</keyword>
<keyword evidence="10" id="KW-0902">Two-component regulatory system</keyword>
<dbReference type="CDD" id="cd00082">
    <property type="entry name" value="HisKA"/>
    <property type="match status" value="1"/>
</dbReference>
<dbReference type="SUPFAM" id="SSF47384">
    <property type="entry name" value="Homodimeric domain of signal transducing histidine kinase"/>
    <property type="match status" value="1"/>
</dbReference>
<dbReference type="Gene3D" id="1.10.287.130">
    <property type="match status" value="1"/>
</dbReference>
<dbReference type="Gene3D" id="3.30.565.10">
    <property type="entry name" value="Histidine kinase-like ATPase, C-terminal domain"/>
    <property type="match status" value="1"/>
</dbReference>
<accession>A0A2G6E6X3</accession>
<keyword evidence="6" id="KW-0808">Transferase</keyword>
<dbReference type="FunFam" id="3.30.565.10:FF:000023">
    <property type="entry name" value="PAS domain-containing sensor histidine kinase"/>
    <property type="match status" value="1"/>
</dbReference>
<dbReference type="Gene3D" id="3.40.50.2300">
    <property type="match status" value="1"/>
</dbReference>
<dbReference type="EMBL" id="PDPS01000025">
    <property type="protein sequence ID" value="PID57843.1"/>
    <property type="molecule type" value="Genomic_DNA"/>
</dbReference>
<dbReference type="PROSITE" id="PS50110">
    <property type="entry name" value="RESPONSE_REGULATORY"/>
    <property type="match status" value="1"/>
</dbReference>
<dbReference type="GO" id="GO:0005524">
    <property type="term" value="F:ATP binding"/>
    <property type="evidence" value="ECO:0007669"/>
    <property type="project" value="UniProtKB-KW"/>
</dbReference>
<dbReference type="PROSITE" id="PS50112">
    <property type="entry name" value="PAS"/>
    <property type="match status" value="1"/>
</dbReference>
<dbReference type="InterPro" id="IPR005467">
    <property type="entry name" value="His_kinase_dom"/>
</dbReference>
<evidence type="ECO:0000256" key="3">
    <source>
        <dbReference type="ARBA" id="ARBA00012438"/>
    </source>
</evidence>